<sequence length="153" mass="17774">MFVLLDAEQQKELIHYVLSKNKQNSSYIDNLPSTFNISDLQSDYAKPLTEIREGDLYFCLEERTVCVSGQEIELTAKEFDALHLLIVNRKRVLTFETIAYHVWGEEYIDVTPKTIHNLLSRLRQKLQIAPEAPEYVISVRGVGYKFDIPHTEK</sequence>
<name>A0A845RI14_9FIRM</name>
<evidence type="ECO:0000313" key="5">
    <source>
        <dbReference type="Proteomes" id="UP000446348"/>
    </source>
</evidence>
<dbReference type="InterPro" id="IPR036388">
    <property type="entry name" value="WH-like_DNA-bd_sf"/>
</dbReference>
<dbReference type="AlphaFoldDB" id="A0A845RI14"/>
<keyword evidence="1 2" id="KW-0238">DNA-binding</keyword>
<feature type="domain" description="OmpR/PhoB-type" evidence="3">
    <location>
        <begin position="48"/>
        <end position="148"/>
    </location>
</feature>
<dbReference type="CDD" id="cd00383">
    <property type="entry name" value="trans_reg_C"/>
    <property type="match status" value="1"/>
</dbReference>
<evidence type="ECO:0000256" key="1">
    <source>
        <dbReference type="ARBA" id="ARBA00023125"/>
    </source>
</evidence>
<evidence type="ECO:0000313" key="4">
    <source>
        <dbReference type="EMBL" id="NBI79127.1"/>
    </source>
</evidence>
<dbReference type="OrthoDB" id="1976376at2"/>
<gene>
    <name evidence="4" type="ORF">D3Z39_09625</name>
</gene>
<dbReference type="Proteomes" id="UP000446348">
    <property type="component" value="Unassembled WGS sequence"/>
</dbReference>
<protein>
    <submittedName>
        <fullName evidence="4">Winged helix family transcriptional regulator</fullName>
    </submittedName>
</protein>
<dbReference type="Pfam" id="PF00486">
    <property type="entry name" value="Trans_reg_C"/>
    <property type="match status" value="1"/>
</dbReference>
<proteinExistence type="predicted"/>
<dbReference type="PROSITE" id="PS51755">
    <property type="entry name" value="OMPR_PHOB"/>
    <property type="match status" value="1"/>
</dbReference>
<evidence type="ECO:0000256" key="2">
    <source>
        <dbReference type="PROSITE-ProRule" id="PRU01091"/>
    </source>
</evidence>
<dbReference type="GO" id="GO:0000160">
    <property type="term" value="P:phosphorelay signal transduction system"/>
    <property type="evidence" value="ECO:0007669"/>
    <property type="project" value="InterPro"/>
</dbReference>
<organism evidence="4 5">
    <name type="scientific">Anaerotruncus colihominis</name>
    <dbReference type="NCBI Taxonomy" id="169435"/>
    <lineage>
        <taxon>Bacteria</taxon>
        <taxon>Bacillati</taxon>
        <taxon>Bacillota</taxon>
        <taxon>Clostridia</taxon>
        <taxon>Eubacteriales</taxon>
        <taxon>Oscillospiraceae</taxon>
        <taxon>Anaerotruncus</taxon>
    </lineage>
</organism>
<reference evidence="4 5" key="1">
    <citation type="submission" date="2018-08" db="EMBL/GenBank/DDBJ databases">
        <title>Murine metabolic-syndrome-specific gut microbial biobank.</title>
        <authorList>
            <person name="Liu C."/>
        </authorList>
    </citation>
    <scope>NUCLEOTIDE SEQUENCE [LARGE SCALE GENOMIC DNA]</scope>
    <source>
        <strain evidence="4 5">X69</strain>
    </source>
</reference>
<feature type="DNA-binding region" description="OmpR/PhoB-type" evidence="2">
    <location>
        <begin position="48"/>
        <end position="148"/>
    </location>
</feature>
<accession>A0A845RI14</accession>
<dbReference type="GO" id="GO:0006355">
    <property type="term" value="P:regulation of DNA-templated transcription"/>
    <property type="evidence" value="ECO:0007669"/>
    <property type="project" value="InterPro"/>
</dbReference>
<comment type="caution">
    <text evidence="4">The sequence shown here is derived from an EMBL/GenBank/DDBJ whole genome shotgun (WGS) entry which is preliminary data.</text>
</comment>
<dbReference type="SMART" id="SM00862">
    <property type="entry name" value="Trans_reg_C"/>
    <property type="match status" value="1"/>
</dbReference>
<dbReference type="InterPro" id="IPR016032">
    <property type="entry name" value="Sig_transdc_resp-reg_C-effctor"/>
</dbReference>
<dbReference type="Gene3D" id="1.10.10.10">
    <property type="entry name" value="Winged helix-like DNA-binding domain superfamily/Winged helix DNA-binding domain"/>
    <property type="match status" value="1"/>
</dbReference>
<dbReference type="EMBL" id="QXWZ01000015">
    <property type="protein sequence ID" value="NBI79127.1"/>
    <property type="molecule type" value="Genomic_DNA"/>
</dbReference>
<dbReference type="SUPFAM" id="SSF46894">
    <property type="entry name" value="C-terminal effector domain of the bipartite response regulators"/>
    <property type="match status" value="1"/>
</dbReference>
<evidence type="ECO:0000259" key="3">
    <source>
        <dbReference type="PROSITE" id="PS51755"/>
    </source>
</evidence>
<dbReference type="InterPro" id="IPR001867">
    <property type="entry name" value="OmpR/PhoB-type_DNA-bd"/>
</dbReference>
<dbReference type="GO" id="GO:0003677">
    <property type="term" value="F:DNA binding"/>
    <property type="evidence" value="ECO:0007669"/>
    <property type="project" value="UniProtKB-UniRule"/>
</dbReference>